<dbReference type="Proteomes" id="UP000515151">
    <property type="component" value="Chromosome 8"/>
</dbReference>
<keyword evidence="16" id="KW-1185">Reference proteome</keyword>
<comment type="catalytic activity">
    <reaction evidence="10">
        <text>(1,4-alpha-D-galacturonosyl)n+m + H2O = (1,4-alpha-D-galacturonosyl)n + (1,4-alpha-D-galacturonosyl)m.</text>
        <dbReference type="EC" id="3.2.1.15"/>
    </reaction>
</comment>
<dbReference type="GO" id="GO:0010047">
    <property type="term" value="P:fruit dehiscence"/>
    <property type="evidence" value="ECO:0007669"/>
    <property type="project" value="UniProtKB-ARBA"/>
</dbReference>
<dbReference type="SMART" id="SM00710">
    <property type="entry name" value="PbH1"/>
    <property type="match status" value="4"/>
</dbReference>
<evidence type="ECO:0000256" key="3">
    <source>
        <dbReference type="ARBA" id="ARBA00012736"/>
    </source>
</evidence>
<dbReference type="GeneID" id="116187168"/>
<dbReference type="GO" id="GO:0005975">
    <property type="term" value="P:carbohydrate metabolic process"/>
    <property type="evidence" value="ECO:0007669"/>
    <property type="project" value="InterPro"/>
</dbReference>
<dbReference type="Gene3D" id="2.160.20.10">
    <property type="entry name" value="Single-stranded right-handed beta-helix, Pectin lyase-like"/>
    <property type="match status" value="1"/>
</dbReference>
<dbReference type="Pfam" id="PF00295">
    <property type="entry name" value="Glyco_hydro_28"/>
    <property type="match status" value="1"/>
</dbReference>
<evidence type="ECO:0000256" key="11">
    <source>
        <dbReference type="PROSITE-ProRule" id="PRU10052"/>
    </source>
</evidence>
<dbReference type="GO" id="GO:0009830">
    <property type="term" value="P:cell wall modification involved in abscission"/>
    <property type="evidence" value="ECO:0007669"/>
    <property type="project" value="UniProtKB-ARBA"/>
</dbReference>
<evidence type="ECO:0000256" key="2">
    <source>
        <dbReference type="ARBA" id="ARBA00008834"/>
    </source>
</evidence>
<keyword evidence="4" id="KW-0134">Cell wall</keyword>
<dbReference type="AlphaFoldDB" id="A0A218XYC9"/>
<keyword evidence="5" id="KW-0964">Secreted</keyword>
<evidence type="ECO:0000313" key="14">
    <source>
        <dbReference type="EMBL" id="OWM90023.1"/>
    </source>
</evidence>
<evidence type="ECO:0000256" key="7">
    <source>
        <dbReference type="ARBA" id="ARBA00022801"/>
    </source>
</evidence>
<evidence type="ECO:0000256" key="10">
    <source>
        <dbReference type="ARBA" id="ARBA00034074"/>
    </source>
</evidence>
<evidence type="ECO:0000256" key="5">
    <source>
        <dbReference type="ARBA" id="ARBA00022525"/>
    </source>
</evidence>
<evidence type="ECO:0000256" key="1">
    <source>
        <dbReference type="ARBA" id="ARBA00004191"/>
    </source>
</evidence>
<dbReference type="PANTHER" id="PTHR31375">
    <property type="match status" value="1"/>
</dbReference>
<dbReference type="InterPro" id="IPR000743">
    <property type="entry name" value="Glyco_hydro_28"/>
</dbReference>
<dbReference type="EC" id="3.2.1.15" evidence="3"/>
<evidence type="ECO:0000256" key="6">
    <source>
        <dbReference type="ARBA" id="ARBA00022729"/>
    </source>
</evidence>
<feature type="chain" id="PRO_5044569242" description="endo-polygalacturonase" evidence="13">
    <location>
        <begin position="24"/>
        <end position="476"/>
    </location>
</feature>
<name>A0A218XYC9_PUNGR</name>
<sequence length="476" mass="52573">MSSKYLLLCIFIICPLFLSSSICFTFDSGEEYLISPFARSHPLRRYGNNGRGYYPNNHWKSGRYQSSSFWNFARGRRSHGYWHPAGSDSITLGWPFHSSAKANAHLGLVKVDEYGAKGDGRTDDTEAFKKAWKVACSSERGVFVVPNNGIYHLKPITFSGPCQSGFKVKIYGKIRASKDPSDYERDTTQWLVFENLDDLRVEGGGSINGNGKNWWSKSCKVDTSQPCKTAPTAVTFHNCNNLRVADLTIKDAQQMHLTFRNCENVRATNLRVIAPESSPNTDGIHVVGTQNILIDNSLIQTGDDCVSIVSGSRHVEATNIECGPGHGISIGSLGADNSEDYVSDVYVHGAKLSGTTNGVRIKTWQGGSGYAKNIKFQDIVMTNVTNPIIIDQNYCDGEEHCHEQGSAVQVSNVVYQNIRGTSATEIAMKFDCSKTHPCQEISLRGINLRTQLRDKAEASCVNVELQDERMVSPNCP</sequence>
<evidence type="ECO:0000256" key="8">
    <source>
        <dbReference type="ARBA" id="ARBA00023295"/>
    </source>
</evidence>
<evidence type="ECO:0000313" key="15">
    <source>
        <dbReference type="Proteomes" id="UP000197138"/>
    </source>
</evidence>
<dbReference type="PROSITE" id="PS00502">
    <property type="entry name" value="POLYGALACTURONASE"/>
    <property type="match status" value="1"/>
</dbReference>
<keyword evidence="9" id="KW-0961">Cell wall biogenesis/degradation</keyword>
<dbReference type="RefSeq" id="XP_031371636.1">
    <property type="nucleotide sequence ID" value="XM_031515776.1"/>
</dbReference>
<keyword evidence="6 13" id="KW-0732">Signal</keyword>
<organism evidence="14 15">
    <name type="scientific">Punica granatum</name>
    <name type="common">Pomegranate</name>
    <dbReference type="NCBI Taxonomy" id="22663"/>
    <lineage>
        <taxon>Eukaryota</taxon>
        <taxon>Viridiplantae</taxon>
        <taxon>Streptophyta</taxon>
        <taxon>Embryophyta</taxon>
        <taxon>Tracheophyta</taxon>
        <taxon>Spermatophyta</taxon>
        <taxon>Magnoliopsida</taxon>
        <taxon>eudicotyledons</taxon>
        <taxon>Gunneridae</taxon>
        <taxon>Pentapetalae</taxon>
        <taxon>rosids</taxon>
        <taxon>malvids</taxon>
        <taxon>Myrtales</taxon>
        <taxon>Lythraceae</taxon>
        <taxon>Punica</taxon>
    </lineage>
</organism>
<dbReference type="EMBL" id="MTKT01000605">
    <property type="protein sequence ID" value="OWM90023.1"/>
    <property type="molecule type" value="Genomic_DNA"/>
</dbReference>
<comment type="subcellular location">
    <subcellularLocation>
        <location evidence="1">Secreted</location>
        <location evidence="1">Cell wall</location>
    </subcellularLocation>
</comment>
<keyword evidence="7 12" id="KW-0378">Hydrolase</keyword>
<reference evidence="14" key="2">
    <citation type="submission" date="2017-06" db="EMBL/GenBank/DDBJ databases">
        <title>The pomegranate genome and the genomics of punicalagin biosynthesis.</title>
        <authorList>
            <person name="Xu C."/>
        </authorList>
    </citation>
    <scope>NUCLEOTIDE SEQUENCE [LARGE SCALE GENOMIC DNA]</scope>
    <source>
        <tissue evidence="14">Fresh leaf</tissue>
    </source>
</reference>
<dbReference type="Proteomes" id="UP000197138">
    <property type="component" value="Unassembled WGS sequence"/>
</dbReference>
<dbReference type="GO" id="GO:0004650">
    <property type="term" value="F:polygalacturonase activity"/>
    <property type="evidence" value="ECO:0007669"/>
    <property type="project" value="UniProtKB-EC"/>
</dbReference>
<dbReference type="GO" id="GO:0009901">
    <property type="term" value="P:anther dehiscence"/>
    <property type="evidence" value="ECO:0007669"/>
    <property type="project" value="UniProtKB-ARBA"/>
</dbReference>
<accession>A0A218XYC9</accession>
<protein>
    <recommendedName>
        <fullName evidence="3">endo-polygalacturonase</fullName>
        <ecNumber evidence="3">3.2.1.15</ecNumber>
    </recommendedName>
</protein>
<dbReference type="SUPFAM" id="SSF51126">
    <property type="entry name" value="Pectin lyase-like"/>
    <property type="match status" value="1"/>
</dbReference>
<evidence type="ECO:0000256" key="9">
    <source>
        <dbReference type="ARBA" id="ARBA00023316"/>
    </source>
</evidence>
<gene>
    <name evidence="17" type="primary">LOC116187168</name>
    <name evidence="14" type="ORF">CDL15_Pgr026936</name>
</gene>
<evidence type="ECO:0000313" key="16">
    <source>
        <dbReference type="Proteomes" id="UP000515151"/>
    </source>
</evidence>
<evidence type="ECO:0000256" key="12">
    <source>
        <dbReference type="RuleBase" id="RU361169"/>
    </source>
</evidence>
<reference evidence="15" key="1">
    <citation type="journal article" date="2017" name="Plant J.">
        <title>The pomegranate (Punica granatum L.) genome and the genomics of punicalagin biosynthesis.</title>
        <authorList>
            <person name="Qin G."/>
            <person name="Xu C."/>
            <person name="Ming R."/>
            <person name="Tang H."/>
            <person name="Guyot R."/>
            <person name="Kramer E.M."/>
            <person name="Hu Y."/>
            <person name="Yi X."/>
            <person name="Qi Y."/>
            <person name="Xu X."/>
            <person name="Gao Z."/>
            <person name="Pan H."/>
            <person name="Jian J."/>
            <person name="Tian Y."/>
            <person name="Yue Z."/>
            <person name="Xu Y."/>
        </authorList>
    </citation>
    <scope>NUCLEOTIDE SEQUENCE [LARGE SCALE GENOMIC DNA]</scope>
    <source>
        <strain evidence="15">cv. Dabenzi</strain>
    </source>
</reference>
<reference evidence="17" key="4">
    <citation type="submission" date="2025-04" db="UniProtKB">
        <authorList>
            <consortium name="RefSeq"/>
        </authorList>
    </citation>
    <scope>IDENTIFICATION</scope>
    <source>
        <tissue evidence="17">Leaf</tissue>
    </source>
</reference>
<dbReference type="OrthoDB" id="187139at2759"/>
<evidence type="ECO:0000313" key="17">
    <source>
        <dbReference type="RefSeq" id="XP_031371636.1"/>
    </source>
</evidence>
<keyword evidence="8 12" id="KW-0326">Glycosidase</keyword>
<comment type="similarity">
    <text evidence="2 12">Belongs to the glycosyl hydrolase 28 family.</text>
</comment>
<evidence type="ECO:0000256" key="13">
    <source>
        <dbReference type="SAM" id="SignalP"/>
    </source>
</evidence>
<dbReference type="FunFam" id="2.160.20.10:FF:000028">
    <property type="entry name" value="Polygalacturonase QRT2"/>
    <property type="match status" value="1"/>
</dbReference>
<feature type="active site" evidence="11">
    <location>
        <position position="326"/>
    </location>
</feature>
<proteinExistence type="inferred from homology"/>
<dbReference type="InterPro" id="IPR011050">
    <property type="entry name" value="Pectin_lyase_fold/virulence"/>
</dbReference>
<evidence type="ECO:0000256" key="4">
    <source>
        <dbReference type="ARBA" id="ARBA00022512"/>
    </source>
</evidence>
<dbReference type="InterPro" id="IPR006626">
    <property type="entry name" value="PbH1"/>
</dbReference>
<feature type="signal peptide" evidence="13">
    <location>
        <begin position="1"/>
        <end position="23"/>
    </location>
</feature>
<reference evidence="16" key="3">
    <citation type="journal article" date="2020" name="Plant Biotechnol. J.">
        <title>The pomegranate (Punica granatum L.) draft genome dissects genetic divergence between soft- and hard-seeded cultivars.</title>
        <authorList>
            <person name="Luo X."/>
            <person name="Li H."/>
            <person name="Wu Z."/>
            <person name="Yao W."/>
            <person name="Zhao P."/>
            <person name="Cao D."/>
            <person name="Yu H."/>
            <person name="Li K."/>
            <person name="Poudel K."/>
            <person name="Zhao D."/>
            <person name="Zhang F."/>
            <person name="Xia X."/>
            <person name="Chen L."/>
            <person name="Wang Q."/>
            <person name="Jing D."/>
            <person name="Cao S."/>
        </authorList>
    </citation>
    <scope>NUCLEOTIDE SEQUENCE [LARGE SCALE GENOMIC DNA]</scope>
</reference>
<dbReference type="InterPro" id="IPR012334">
    <property type="entry name" value="Pectin_lyas_fold"/>
</dbReference>